<dbReference type="Gene3D" id="3.10.20.90">
    <property type="entry name" value="Phosphatidylinositol 3-kinase Catalytic Subunit, Chain A, domain 1"/>
    <property type="match status" value="1"/>
</dbReference>
<dbReference type="GO" id="GO:0006620">
    <property type="term" value="P:post-translational protein targeting to endoplasmic reticulum membrane"/>
    <property type="evidence" value="ECO:0007669"/>
    <property type="project" value="InterPro"/>
</dbReference>
<dbReference type="GO" id="GO:0071818">
    <property type="term" value="C:BAT3 complex"/>
    <property type="evidence" value="ECO:0007669"/>
    <property type="project" value="TreeGrafter"/>
</dbReference>
<dbReference type="SMART" id="SM00213">
    <property type="entry name" value="UBQ"/>
    <property type="match status" value="1"/>
</dbReference>
<dbReference type="GO" id="GO:0051087">
    <property type="term" value="F:protein-folding chaperone binding"/>
    <property type="evidence" value="ECO:0007669"/>
    <property type="project" value="TreeGrafter"/>
</dbReference>
<evidence type="ECO:0000256" key="1">
    <source>
        <dbReference type="ARBA" id="ARBA00004514"/>
    </source>
</evidence>
<dbReference type="PANTHER" id="PTHR46555">
    <property type="entry name" value="UBIQUITIN-LIKE PROTEIN 4A"/>
    <property type="match status" value="1"/>
</dbReference>
<evidence type="ECO:0000259" key="3">
    <source>
        <dbReference type="PROSITE" id="PS50053"/>
    </source>
</evidence>
<dbReference type="Proteomes" id="UP000887566">
    <property type="component" value="Unplaced"/>
</dbReference>
<keyword evidence="2" id="KW-0963">Cytoplasm</keyword>
<evidence type="ECO:0000313" key="4">
    <source>
        <dbReference type="Proteomes" id="UP000887566"/>
    </source>
</evidence>
<sequence>MTRLNVVVKLIGGKNEETIAVDSTSTVVELKNRVSELFGGAPVSAQKLMFSGRPLSDECTLESYGIKDGGKINLVLSKTATATADDPVSSALVSELQIFLRPHFAAADCQKIIRSFQMTLRSAARKMSLDDIERFAKKSAS</sequence>
<evidence type="ECO:0000313" key="5">
    <source>
        <dbReference type="WBParaSite" id="PSAMB.scaffold166size70358.g3001.t1"/>
    </source>
</evidence>
<feature type="domain" description="Ubiquitin-like" evidence="3">
    <location>
        <begin position="4"/>
        <end position="81"/>
    </location>
</feature>
<comment type="subcellular location">
    <subcellularLocation>
        <location evidence="1">Cytoplasm</location>
        <location evidence="1">Cytosol</location>
    </subcellularLocation>
</comment>
<reference evidence="5" key="1">
    <citation type="submission" date="2022-11" db="UniProtKB">
        <authorList>
            <consortium name="WormBaseParasite"/>
        </authorList>
    </citation>
    <scope>IDENTIFICATION</scope>
</reference>
<dbReference type="InterPro" id="IPR047154">
    <property type="entry name" value="UBL4A-like"/>
</dbReference>
<dbReference type="InterPro" id="IPR029071">
    <property type="entry name" value="Ubiquitin-like_domsf"/>
</dbReference>
<keyword evidence="4" id="KW-1185">Reference proteome</keyword>
<dbReference type="InterPro" id="IPR000626">
    <property type="entry name" value="Ubiquitin-like_dom"/>
</dbReference>
<accession>A0A914V8S6</accession>
<dbReference type="CDD" id="cd17039">
    <property type="entry name" value="Ubl_ubiquitin_like"/>
    <property type="match status" value="1"/>
</dbReference>
<dbReference type="GO" id="GO:0071816">
    <property type="term" value="P:tail-anchored membrane protein insertion into ER membrane"/>
    <property type="evidence" value="ECO:0007669"/>
    <property type="project" value="TreeGrafter"/>
</dbReference>
<dbReference type="WBParaSite" id="PSAMB.scaffold166size70358.g3001.t1">
    <property type="protein sequence ID" value="PSAMB.scaffold166size70358.g3001.t1"/>
    <property type="gene ID" value="PSAMB.scaffold166size70358.g3001"/>
</dbReference>
<dbReference type="PANTHER" id="PTHR46555:SF1">
    <property type="entry name" value="UBIQUITIN-LIKE PROTEIN 4A"/>
    <property type="match status" value="1"/>
</dbReference>
<proteinExistence type="predicted"/>
<evidence type="ECO:0000256" key="2">
    <source>
        <dbReference type="ARBA" id="ARBA00022490"/>
    </source>
</evidence>
<organism evidence="4 5">
    <name type="scientific">Plectus sambesii</name>
    <dbReference type="NCBI Taxonomy" id="2011161"/>
    <lineage>
        <taxon>Eukaryota</taxon>
        <taxon>Metazoa</taxon>
        <taxon>Ecdysozoa</taxon>
        <taxon>Nematoda</taxon>
        <taxon>Chromadorea</taxon>
        <taxon>Plectida</taxon>
        <taxon>Plectina</taxon>
        <taxon>Plectoidea</taxon>
        <taxon>Plectidae</taxon>
        <taxon>Plectus</taxon>
    </lineage>
</organism>
<dbReference type="SUPFAM" id="SSF54236">
    <property type="entry name" value="Ubiquitin-like"/>
    <property type="match status" value="1"/>
</dbReference>
<dbReference type="AlphaFoldDB" id="A0A914V8S6"/>
<dbReference type="PROSITE" id="PS50053">
    <property type="entry name" value="UBIQUITIN_2"/>
    <property type="match status" value="1"/>
</dbReference>
<protein>
    <submittedName>
        <fullName evidence="5">Ubiquitin-like domain-containing protein</fullName>
    </submittedName>
</protein>
<name>A0A914V8S6_9BILA</name>
<dbReference type="Pfam" id="PF00240">
    <property type="entry name" value="ubiquitin"/>
    <property type="match status" value="1"/>
</dbReference>